<sequence>MQLSQASSRGCATHRVRPFTSRIPARVCIRAQAGEGGPSTQPSPTPAGSAPATRPATAATPAGPRPGSVPRPTPPGGRPGPPPRPGPGGPGRPGVMLGPDGQPLEVVPVESTGEDAWAGVARVDRGGSSAFDLQSALLLAAGDAVALLLFAAAGRSNHGEATQVADALGTALPFIIGWFATAPFLGGFGADARKKGVPTAAATAAKCWAVGVPLGLVIRGLSRGYVPPTPFIAVSMGVTAVLLVGWRSALAATTKPDEPDSLKARKDKRGNPFEFLELLMSLTKRW</sequence>
<dbReference type="GeneID" id="5719107"/>
<evidence type="ECO:0000256" key="2">
    <source>
        <dbReference type="SAM" id="Phobius"/>
    </source>
</evidence>
<dbReference type="OrthoDB" id="2015146at2759"/>
<feature type="transmembrane region" description="Helical" evidence="2">
    <location>
        <begin position="167"/>
        <end position="188"/>
    </location>
</feature>
<dbReference type="RefSeq" id="XP_001693458.2">
    <property type="nucleotide sequence ID" value="XM_001693406.2"/>
</dbReference>
<name>A0A2K3CZI4_CHLRE</name>
<feature type="compositionally biased region" description="Low complexity" evidence="1">
    <location>
        <begin position="38"/>
        <end position="62"/>
    </location>
</feature>
<organism evidence="3 4">
    <name type="scientific">Chlamydomonas reinhardtii</name>
    <name type="common">Chlamydomonas smithii</name>
    <dbReference type="NCBI Taxonomy" id="3055"/>
    <lineage>
        <taxon>Eukaryota</taxon>
        <taxon>Viridiplantae</taxon>
        <taxon>Chlorophyta</taxon>
        <taxon>core chlorophytes</taxon>
        <taxon>Chlorophyceae</taxon>
        <taxon>CS clade</taxon>
        <taxon>Chlamydomonadales</taxon>
        <taxon>Chlamydomonadaceae</taxon>
        <taxon>Chlamydomonas</taxon>
    </lineage>
</organism>
<accession>A0A2K3CZI4</accession>
<feature type="compositionally biased region" description="Polar residues" evidence="1">
    <location>
        <begin position="1"/>
        <end position="10"/>
    </location>
</feature>
<feature type="transmembrane region" description="Helical" evidence="2">
    <location>
        <begin position="135"/>
        <end position="155"/>
    </location>
</feature>
<reference evidence="3 4" key="1">
    <citation type="journal article" date="2007" name="Science">
        <title>The Chlamydomonas genome reveals the evolution of key animal and plant functions.</title>
        <authorList>
            <person name="Merchant S.S."/>
            <person name="Prochnik S.E."/>
            <person name="Vallon O."/>
            <person name="Harris E.H."/>
            <person name="Karpowicz S.J."/>
            <person name="Witman G.B."/>
            <person name="Terry A."/>
            <person name="Salamov A."/>
            <person name="Fritz-Laylin L.K."/>
            <person name="Marechal-Drouard L."/>
            <person name="Marshall W.F."/>
            <person name="Qu L.H."/>
            <person name="Nelson D.R."/>
            <person name="Sanderfoot A.A."/>
            <person name="Spalding M.H."/>
            <person name="Kapitonov V.V."/>
            <person name="Ren Q."/>
            <person name="Ferris P."/>
            <person name="Lindquist E."/>
            <person name="Shapiro H."/>
            <person name="Lucas S.M."/>
            <person name="Grimwood J."/>
            <person name="Schmutz J."/>
            <person name="Cardol P."/>
            <person name="Cerutti H."/>
            <person name="Chanfreau G."/>
            <person name="Chen C.L."/>
            <person name="Cognat V."/>
            <person name="Croft M.T."/>
            <person name="Dent R."/>
            <person name="Dutcher S."/>
            <person name="Fernandez E."/>
            <person name="Fukuzawa H."/>
            <person name="Gonzalez-Ballester D."/>
            <person name="Gonzalez-Halphen D."/>
            <person name="Hallmann A."/>
            <person name="Hanikenne M."/>
            <person name="Hippler M."/>
            <person name="Inwood W."/>
            <person name="Jabbari K."/>
            <person name="Kalanon M."/>
            <person name="Kuras R."/>
            <person name="Lefebvre P.A."/>
            <person name="Lemaire S.D."/>
            <person name="Lobanov A.V."/>
            <person name="Lohr M."/>
            <person name="Manuell A."/>
            <person name="Meier I."/>
            <person name="Mets L."/>
            <person name="Mittag M."/>
            <person name="Mittelmeier T."/>
            <person name="Moroney J.V."/>
            <person name="Moseley J."/>
            <person name="Napoli C."/>
            <person name="Nedelcu A.M."/>
            <person name="Niyogi K."/>
            <person name="Novoselov S.V."/>
            <person name="Paulsen I.T."/>
            <person name="Pazour G."/>
            <person name="Purton S."/>
            <person name="Ral J.P."/>
            <person name="Riano-Pachon D.M."/>
            <person name="Riekhof W."/>
            <person name="Rymarquis L."/>
            <person name="Schroda M."/>
            <person name="Stern D."/>
            <person name="Umen J."/>
            <person name="Willows R."/>
            <person name="Wilson N."/>
            <person name="Zimmer S.L."/>
            <person name="Allmer J."/>
            <person name="Balk J."/>
            <person name="Bisova K."/>
            <person name="Chen C.J."/>
            <person name="Elias M."/>
            <person name="Gendler K."/>
            <person name="Hauser C."/>
            <person name="Lamb M.R."/>
            <person name="Ledford H."/>
            <person name="Long J.C."/>
            <person name="Minagawa J."/>
            <person name="Page M.D."/>
            <person name="Pan J."/>
            <person name="Pootakham W."/>
            <person name="Roje S."/>
            <person name="Rose A."/>
            <person name="Stahlberg E."/>
            <person name="Terauchi A.M."/>
            <person name="Yang P."/>
            <person name="Ball S."/>
            <person name="Bowler C."/>
            <person name="Dieckmann C.L."/>
            <person name="Gladyshev V.N."/>
            <person name="Green P."/>
            <person name="Jorgensen R."/>
            <person name="Mayfield S."/>
            <person name="Mueller-Roeber B."/>
            <person name="Rajamani S."/>
            <person name="Sayre R.T."/>
            <person name="Brokstein P."/>
            <person name="Dubchak I."/>
            <person name="Goodstein D."/>
            <person name="Hornick L."/>
            <person name="Huang Y.W."/>
            <person name="Jhaveri J."/>
            <person name="Luo Y."/>
            <person name="Martinez D."/>
            <person name="Ngau W.C."/>
            <person name="Otillar B."/>
            <person name="Poliakov A."/>
            <person name="Porter A."/>
            <person name="Szajkowski L."/>
            <person name="Werner G."/>
            <person name="Zhou K."/>
            <person name="Grigoriev I.V."/>
            <person name="Rokhsar D.S."/>
            <person name="Grossman A.R."/>
        </authorList>
    </citation>
    <scope>NUCLEOTIDE SEQUENCE [LARGE SCALE GENOMIC DNA]</scope>
    <source>
        <strain evidence="4">CC-503</strain>
    </source>
</reference>
<keyword evidence="4" id="KW-1185">Reference proteome</keyword>
<proteinExistence type="predicted"/>
<evidence type="ECO:0000256" key="1">
    <source>
        <dbReference type="SAM" id="MobiDB-lite"/>
    </source>
</evidence>
<evidence type="ECO:0000313" key="3">
    <source>
        <dbReference type="EMBL" id="PNW73705.1"/>
    </source>
</evidence>
<dbReference type="PaxDb" id="3055-EDP08712"/>
<dbReference type="InParanoid" id="A0A2K3CZI4"/>
<feature type="region of interest" description="Disordered" evidence="1">
    <location>
        <begin position="1"/>
        <end position="102"/>
    </location>
</feature>
<dbReference type="ExpressionAtlas" id="A0A2K3CZI4">
    <property type="expression patterns" value="baseline and differential"/>
</dbReference>
<keyword evidence="2" id="KW-0472">Membrane</keyword>
<evidence type="ECO:0000313" key="4">
    <source>
        <dbReference type="Proteomes" id="UP000006906"/>
    </source>
</evidence>
<feature type="transmembrane region" description="Helical" evidence="2">
    <location>
        <begin position="200"/>
        <end position="222"/>
    </location>
</feature>
<keyword evidence="2" id="KW-1133">Transmembrane helix</keyword>
<protein>
    <submittedName>
        <fullName evidence="3">Uncharacterized protein</fullName>
    </submittedName>
</protein>
<dbReference type="FunCoup" id="A0A2K3CZI4">
    <property type="interactions" value="596"/>
</dbReference>
<dbReference type="Pfam" id="PF11255">
    <property type="entry name" value="DUF3054"/>
    <property type="match status" value="1"/>
</dbReference>
<feature type="transmembrane region" description="Helical" evidence="2">
    <location>
        <begin position="228"/>
        <end position="246"/>
    </location>
</feature>
<gene>
    <name evidence="3" type="ORF">CHLRE_13g569250v5</name>
</gene>
<feature type="compositionally biased region" description="Pro residues" evidence="1">
    <location>
        <begin position="63"/>
        <end position="90"/>
    </location>
</feature>
<dbReference type="EMBL" id="CM008974">
    <property type="protein sequence ID" value="PNW73705.1"/>
    <property type="molecule type" value="Genomic_DNA"/>
</dbReference>
<dbReference type="AlphaFoldDB" id="A0A2K3CZI4"/>
<dbReference type="InterPro" id="IPR021414">
    <property type="entry name" value="DUF3054"/>
</dbReference>
<dbReference type="PANTHER" id="PTHR35283">
    <property type="entry name" value="T12C22.21 PROTEIN"/>
    <property type="match status" value="1"/>
</dbReference>
<keyword evidence="2" id="KW-0812">Transmembrane</keyword>
<dbReference type="KEGG" id="cre:CHLRE_13g569250v5"/>
<dbReference type="Proteomes" id="UP000006906">
    <property type="component" value="Chromosome 13"/>
</dbReference>
<dbReference type="Gramene" id="PNW73705">
    <property type="protein sequence ID" value="PNW73705"/>
    <property type="gene ID" value="CHLRE_13g569250v5"/>
</dbReference>
<dbReference type="PANTHER" id="PTHR35283:SF3">
    <property type="entry name" value="T12C22.21 PROTEIN"/>
    <property type="match status" value="1"/>
</dbReference>
<dbReference type="OMA" id="FATAMPF"/>